<dbReference type="STRING" id="1447875.A0A2B7WFE5"/>
<sequence>MHFSMARWFLAACMGAIIDLTTGGLLEVDLVFPRNETYPSDENMPIVFAFQHPENARYIQPFISYKVFYLNEHGGPNNFLYTHYDLAWADWTTVPNPYFVYKHWNKFNGKEGRWRLVWSLETIHCSEDSFVNFSSPGLSYNVTSGYVEFTTEKSAPEIDLVASTANMSNCKEAGVVVDVGEKTLDVPAYVEWRGDRNAAKKCAVMAPPTADPIEEPATDPCRVKIDSAIAQNIAASASSKAEQCNWLNPPPDCP</sequence>
<dbReference type="EMBL" id="PDNB01000358">
    <property type="protein sequence ID" value="PGG95336.1"/>
    <property type="molecule type" value="Genomic_DNA"/>
</dbReference>
<proteinExistence type="predicted"/>
<dbReference type="Pfam" id="PF23584">
    <property type="entry name" value="DUF7136"/>
    <property type="match status" value="1"/>
</dbReference>
<dbReference type="AlphaFoldDB" id="A0A2B7WFE5"/>
<evidence type="ECO:0000313" key="3">
    <source>
        <dbReference type="EMBL" id="PGG95336.1"/>
    </source>
</evidence>
<accession>A0A2B7WFE5</accession>
<organism evidence="3 4">
    <name type="scientific">Helicocarpus griseus UAMH5409</name>
    <dbReference type="NCBI Taxonomy" id="1447875"/>
    <lineage>
        <taxon>Eukaryota</taxon>
        <taxon>Fungi</taxon>
        <taxon>Dikarya</taxon>
        <taxon>Ascomycota</taxon>
        <taxon>Pezizomycotina</taxon>
        <taxon>Eurotiomycetes</taxon>
        <taxon>Eurotiomycetidae</taxon>
        <taxon>Onygenales</taxon>
        <taxon>Ajellomycetaceae</taxon>
        <taxon>Helicocarpus</taxon>
    </lineage>
</organism>
<dbReference type="Proteomes" id="UP000223968">
    <property type="component" value="Unassembled WGS sequence"/>
</dbReference>
<keyword evidence="4" id="KW-1185">Reference proteome</keyword>
<evidence type="ECO:0000256" key="1">
    <source>
        <dbReference type="SAM" id="SignalP"/>
    </source>
</evidence>
<evidence type="ECO:0000313" key="4">
    <source>
        <dbReference type="Proteomes" id="UP000223968"/>
    </source>
</evidence>
<comment type="caution">
    <text evidence="3">The sequence shown here is derived from an EMBL/GenBank/DDBJ whole genome shotgun (WGS) entry which is preliminary data.</text>
</comment>
<feature type="domain" description="DUF7136" evidence="2">
    <location>
        <begin position="23"/>
        <end position="253"/>
    </location>
</feature>
<feature type="signal peptide" evidence="1">
    <location>
        <begin position="1"/>
        <end position="23"/>
    </location>
</feature>
<dbReference type="InterPro" id="IPR055560">
    <property type="entry name" value="DUF7136"/>
</dbReference>
<gene>
    <name evidence="3" type="ORF">AJ79_10116</name>
</gene>
<evidence type="ECO:0000259" key="2">
    <source>
        <dbReference type="Pfam" id="PF23584"/>
    </source>
</evidence>
<protein>
    <recommendedName>
        <fullName evidence="2">DUF7136 domain-containing protein</fullName>
    </recommendedName>
</protein>
<dbReference type="OrthoDB" id="4173059at2759"/>
<name>A0A2B7WFE5_9EURO</name>
<reference evidence="3 4" key="1">
    <citation type="submission" date="2017-10" db="EMBL/GenBank/DDBJ databases">
        <title>Comparative genomics in systemic dimorphic fungi from Ajellomycetaceae.</title>
        <authorList>
            <person name="Munoz J.F."/>
            <person name="Mcewen J.G."/>
            <person name="Clay O.K."/>
            <person name="Cuomo C.A."/>
        </authorList>
    </citation>
    <scope>NUCLEOTIDE SEQUENCE [LARGE SCALE GENOMIC DNA]</scope>
    <source>
        <strain evidence="3 4">UAMH5409</strain>
    </source>
</reference>
<feature type="chain" id="PRO_5012180010" description="DUF7136 domain-containing protein" evidence="1">
    <location>
        <begin position="24"/>
        <end position="254"/>
    </location>
</feature>
<keyword evidence="1" id="KW-0732">Signal</keyword>